<reference evidence="1" key="1">
    <citation type="submission" date="2014-12" db="EMBL/GenBank/DDBJ databases">
        <title>Insight into the proteome of Arion vulgaris.</title>
        <authorList>
            <person name="Aradska J."/>
            <person name="Bulat T."/>
            <person name="Smidak R."/>
            <person name="Sarate P."/>
            <person name="Gangsoo J."/>
            <person name="Sialana F."/>
            <person name="Bilban M."/>
            <person name="Lubec G."/>
        </authorList>
    </citation>
    <scope>NUCLEOTIDE SEQUENCE</scope>
    <source>
        <tissue evidence="1">Skin</tissue>
    </source>
</reference>
<gene>
    <name evidence="1" type="primary">ORF141882</name>
</gene>
<name>A0A0B7ATT6_9EUPU</name>
<organism evidence="1">
    <name type="scientific">Arion vulgaris</name>
    <dbReference type="NCBI Taxonomy" id="1028688"/>
    <lineage>
        <taxon>Eukaryota</taxon>
        <taxon>Metazoa</taxon>
        <taxon>Spiralia</taxon>
        <taxon>Lophotrochozoa</taxon>
        <taxon>Mollusca</taxon>
        <taxon>Gastropoda</taxon>
        <taxon>Heterobranchia</taxon>
        <taxon>Euthyneura</taxon>
        <taxon>Panpulmonata</taxon>
        <taxon>Eupulmonata</taxon>
        <taxon>Stylommatophora</taxon>
        <taxon>Helicina</taxon>
        <taxon>Arionoidea</taxon>
        <taxon>Arionidae</taxon>
        <taxon>Arion</taxon>
    </lineage>
</organism>
<accession>A0A0B7ATT6</accession>
<dbReference type="AlphaFoldDB" id="A0A0B7ATT6"/>
<feature type="non-terminal residue" evidence="1">
    <location>
        <position position="49"/>
    </location>
</feature>
<dbReference type="EMBL" id="HACG01037423">
    <property type="protein sequence ID" value="CEK84288.1"/>
    <property type="molecule type" value="Transcribed_RNA"/>
</dbReference>
<proteinExistence type="predicted"/>
<protein>
    <submittedName>
        <fullName evidence="1">Uncharacterized protein</fullName>
    </submittedName>
</protein>
<sequence length="49" mass="5860">MSASALTAQWNTTHHECLFRIYLRASKTPYANVRWYSMFPECLQPFDYL</sequence>
<evidence type="ECO:0000313" key="1">
    <source>
        <dbReference type="EMBL" id="CEK84288.1"/>
    </source>
</evidence>